<dbReference type="InterPro" id="IPR053860">
    <property type="entry name" value="DUF6932"/>
</dbReference>
<proteinExistence type="predicted"/>
<sequence length="154" mass="18448">MVLYDMNTHLFDTNGYLITQEITDFSWPTFEEIFIFNRQRAELAIELRDFIARVLDWQIERLKIWVDGSFTTLKLHPNDIDLVCFIDHAFYDSNQSILASIKLDFPSLDIYFIKSYPTEHPNHFLTNFDKLDWLHFLTRDRQSRNKGIVNLLLQ</sequence>
<reference evidence="2" key="1">
    <citation type="journal article" date="2019" name="Int. J. Syst. Evol. Microbiol.">
        <title>The Global Catalogue of Microorganisms (GCM) 10K type strain sequencing project: providing services to taxonomists for standard genome sequencing and annotation.</title>
        <authorList>
            <consortium name="The Broad Institute Genomics Platform"/>
            <consortium name="The Broad Institute Genome Sequencing Center for Infectious Disease"/>
            <person name="Wu L."/>
            <person name="Ma J."/>
        </authorList>
    </citation>
    <scope>NUCLEOTIDE SEQUENCE [LARGE SCALE GENOMIC DNA]</scope>
    <source>
        <strain evidence="2">CGMCC 1.6375</strain>
    </source>
</reference>
<evidence type="ECO:0000313" key="2">
    <source>
        <dbReference type="Proteomes" id="UP000632339"/>
    </source>
</evidence>
<dbReference type="EMBL" id="BMLI01000002">
    <property type="protein sequence ID" value="GGM97981.1"/>
    <property type="molecule type" value="Genomic_DNA"/>
</dbReference>
<comment type="caution">
    <text evidence="1">The sequence shown here is derived from an EMBL/GenBank/DDBJ whole genome shotgun (WGS) entry which is preliminary data.</text>
</comment>
<accession>A0ABQ2I2U5</accession>
<dbReference type="Pfam" id="PF22014">
    <property type="entry name" value="DUF6932"/>
    <property type="match status" value="1"/>
</dbReference>
<protein>
    <recommendedName>
        <fullName evidence="3">Polymerase nucleotidyl transferase domain-containing protein</fullName>
    </recommendedName>
</protein>
<name>A0ABQ2I2U5_9BACT</name>
<evidence type="ECO:0000313" key="1">
    <source>
        <dbReference type="EMBL" id="GGM97981.1"/>
    </source>
</evidence>
<gene>
    <name evidence="1" type="ORF">GCM10010967_34740</name>
</gene>
<dbReference type="Proteomes" id="UP000632339">
    <property type="component" value="Unassembled WGS sequence"/>
</dbReference>
<keyword evidence="2" id="KW-1185">Reference proteome</keyword>
<evidence type="ECO:0008006" key="3">
    <source>
        <dbReference type="Google" id="ProtNLM"/>
    </source>
</evidence>
<organism evidence="1 2">
    <name type="scientific">Dyadobacter beijingensis</name>
    <dbReference type="NCBI Taxonomy" id="365489"/>
    <lineage>
        <taxon>Bacteria</taxon>
        <taxon>Pseudomonadati</taxon>
        <taxon>Bacteroidota</taxon>
        <taxon>Cytophagia</taxon>
        <taxon>Cytophagales</taxon>
        <taxon>Spirosomataceae</taxon>
        <taxon>Dyadobacter</taxon>
    </lineage>
</organism>